<dbReference type="EMBL" id="ML004474">
    <property type="protein sequence ID" value="RKP29789.1"/>
    <property type="molecule type" value="Genomic_DNA"/>
</dbReference>
<sequence>MGSAASKPESKVFTPQAPVHLSASFLAHLENTLESDYTRAQYTEKYIQERVAKELTRFEAEAIELFKKTTADSLLPADDSNVSVPASNDKLSELSQTLQKSAEQLHVVLPESFKEAKALVLLCLKDNAGKPLNCWDEVVEFKKLVHSSRTGV</sequence>
<dbReference type="AlphaFoldDB" id="A0A4V1J2U6"/>
<evidence type="ECO:0000313" key="1">
    <source>
        <dbReference type="EMBL" id="RKP29789.1"/>
    </source>
</evidence>
<dbReference type="Pfam" id="PF07956">
    <property type="entry name" value="DUF1690"/>
    <property type="match status" value="1"/>
</dbReference>
<dbReference type="Proteomes" id="UP000268321">
    <property type="component" value="Unassembled WGS sequence"/>
</dbReference>
<protein>
    <submittedName>
        <fullName evidence="1">DUF1690-domain-containing protein</fullName>
    </submittedName>
</protein>
<name>A0A4V1J2U6_9ASCO</name>
<reference evidence="2" key="1">
    <citation type="journal article" date="2018" name="Nat. Microbiol.">
        <title>Leveraging single-cell genomics to expand the fungal tree of life.</title>
        <authorList>
            <person name="Ahrendt S.R."/>
            <person name="Quandt C.A."/>
            <person name="Ciobanu D."/>
            <person name="Clum A."/>
            <person name="Salamov A."/>
            <person name="Andreopoulos B."/>
            <person name="Cheng J.F."/>
            <person name="Woyke T."/>
            <person name="Pelin A."/>
            <person name="Henrissat B."/>
            <person name="Reynolds N.K."/>
            <person name="Benny G.L."/>
            <person name="Smith M.E."/>
            <person name="James T.Y."/>
            <person name="Grigoriev I.V."/>
        </authorList>
    </citation>
    <scope>NUCLEOTIDE SEQUENCE [LARGE SCALE GENOMIC DNA]</scope>
    <source>
        <strain evidence="2">Baker2002</strain>
    </source>
</reference>
<organism evidence="1 2">
    <name type="scientific">Metschnikowia bicuspidata</name>
    <dbReference type="NCBI Taxonomy" id="27322"/>
    <lineage>
        <taxon>Eukaryota</taxon>
        <taxon>Fungi</taxon>
        <taxon>Dikarya</taxon>
        <taxon>Ascomycota</taxon>
        <taxon>Saccharomycotina</taxon>
        <taxon>Pichiomycetes</taxon>
        <taxon>Metschnikowiaceae</taxon>
        <taxon>Metschnikowia</taxon>
    </lineage>
</organism>
<evidence type="ECO:0000313" key="2">
    <source>
        <dbReference type="Proteomes" id="UP000268321"/>
    </source>
</evidence>
<gene>
    <name evidence="1" type="ORF">METBISCDRAFT_27922</name>
</gene>
<dbReference type="OrthoDB" id="5544375at2759"/>
<accession>A0A4V1J2U6</accession>
<proteinExistence type="predicted"/>
<dbReference type="InterPro" id="IPR012471">
    <property type="entry name" value="DUF1690"/>
</dbReference>
<keyword evidence="2" id="KW-1185">Reference proteome</keyword>